<feature type="compositionally biased region" description="Low complexity" evidence="1">
    <location>
        <begin position="85"/>
        <end position="94"/>
    </location>
</feature>
<feature type="region of interest" description="Disordered" evidence="1">
    <location>
        <begin position="240"/>
        <end position="292"/>
    </location>
</feature>
<feature type="compositionally biased region" description="Basic residues" evidence="1">
    <location>
        <begin position="378"/>
        <end position="389"/>
    </location>
</feature>
<organism evidence="2 3">
    <name type="scientific">Streptomyces paromomycinus</name>
    <name type="common">Streptomyces rimosus subsp. paromomycinus</name>
    <dbReference type="NCBI Taxonomy" id="92743"/>
    <lineage>
        <taxon>Bacteria</taxon>
        <taxon>Bacillati</taxon>
        <taxon>Actinomycetota</taxon>
        <taxon>Actinomycetes</taxon>
        <taxon>Kitasatosporales</taxon>
        <taxon>Streptomycetaceae</taxon>
        <taxon>Streptomyces</taxon>
    </lineage>
</organism>
<dbReference type="AlphaFoldDB" id="A0A401W2R8"/>
<feature type="compositionally biased region" description="Low complexity" evidence="1">
    <location>
        <begin position="18"/>
        <end position="28"/>
    </location>
</feature>
<feature type="region of interest" description="Disordered" evidence="1">
    <location>
        <begin position="1"/>
        <end position="216"/>
    </location>
</feature>
<comment type="caution">
    <text evidence="2">The sequence shown here is derived from an EMBL/GenBank/DDBJ whole genome shotgun (WGS) entry which is preliminary data.</text>
</comment>
<reference evidence="2 3" key="1">
    <citation type="submission" date="2018-11" db="EMBL/GenBank/DDBJ databases">
        <title>Whole genome sequence of Streptomyces paromomycinus NBRC 15454(T).</title>
        <authorList>
            <person name="Komaki H."/>
            <person name="Tamura T."/>
        </authorList>
    </citation>
    <scope>NUCLEOTIDE SEQUENCE [LARGE SCALE GENOMIC DNA]</scope>
    <source>
        <strain evidence="2 3">NBRC 15454</strain>
    </source>
</reference>
<evidence type="ECO:0000313" key="2">
    <source>
        <dbReference type="EMBL" id="GCD43628.1"/>
    </source>
</evidence>
<feature type="compositionally biased region" description="Low complexity" evidence="1">
    <location>
        <begin position="178"/>
        <end position="194"/>
    </location>
</feature>
<proteinExistence type="predicted"/>
<feature type="compositionally biased region" description="Low complexity" evidence="1">
    <location>
        <begin position="149"/>
        <end position="158"/>
    </location>
</feature>
<keyword evidence="3" id="KW-1185">Reference proteome</keyword>
<dbReference type="Proteomes" id="UP000286746">
    <property type="component" value="Unassembled WGS sequence"/>
</dbReference>
<gene>
    <name evidence="2" type="ORF">GKJPGBOP_03309</name>
</gene>
<name>A0A401W2R8_STREY</name>
<feature type="compositionally biased region" description="Basic and acidic residues" evidence="1">
    <location>
        <begin position="264"/>
        <end position="274"/>
    </location>
</feature>
<feature type="compositionally biased region" description="Low complexity" evidence="1">
    <location>
        <begin position="117"/>
        <end position="135"/>
    </location>
</feature>
<dbReference type="EMBL" id="BHZD01000001">
    <property type="protein sequence ID" value="GCD43628.1"/>
    <property type="molecule type" value="Genomic_DNA"/>
</dbReference>
<feature type="compositionally biased region" description="Pro residues" evidence="1">
    <location>
        <begin position="40"/>
        <end position="52"/>
    </location>
</feature>
<protein>
    <submittedName>
        <fullName evidence="2">Uncharacterized protein</fullName>
    </submittedName>
</protein>
<feature type="region of interest" description="Disordered" evidence="1">
    <location>
        <begin position="378"/>
        <end position="432"/>
    </location>
</feature>
<sequence>MPPAAGDPESTALLRPIGAQQTQQAQQGPSGGGTQGGQPGPMPGVAPMPPAAGGPAGGRPETPGESTRTLRAIKPNGPRPDTARSAQPAQSAPPGADSEATQFLPPIGAGTPPPGAPFGAQPGAPGSPSAPGTPADRATPAEFEGLFRSGPGAAAPAGASGGVPDATAQLPRFDEPEQQPQGPYGQQPYGGRPQFDQFDQYASPGDHGPDGGGRRRRFAPAAIIGVAVVALAGAGLGVGWALSGGGEDGPAEKKQESGGASGAAKDEGDGKDAKQPSPSADPVAAQAKGLDALLKDSNNSRDAVIGAVKSIKSCDNLDAAAKDLRDAARQRNDLVSRLAKLPVDKLPGSGELTASLNEAWKSSASADNHYAAWAGQVKGKKGCPKGKARGGKEPAKGNADSGRATKAKQQAAKLWNPIAQKYGLTERRPEQL</sequence>
<accession>A0A401W2R8</accession>
<evidence type="ECO:0000313" key="3">
    <source>
        <dbReference type="Proteomes" id="UP000286746"/>
    </source>
</evidence>
<feature type="compositionally biased region" description="Gly residues" evidence="1">
    <location>
        <begin position="29"/>
        <end position="39"/>
    </location>
</feature>
<evidence type="ECO:0000256" key="1">
    <source>
        <dbReference type="SAM" id="MobiDB-lite"/>
    </source>
</evidence>